<accession>A0ABV1L219</accession>
<gene>
    <name evidence="1" type="ORF">QJS35_28485</name>
</gene>
<evidence type="ECO:0000313" key="2">
    <source>
        <dbReference type="Proteomes" id="UP001493487"/>
    </source>
</evidence>
<comment type="caution">
    <text evidence="1">The sequence shown here is derived from an EMBL/GenBank/DDBJ whole genome shotgun (WGS) entry which is preliminary data.</text>
</comment>
<dbReference type="RefSeq" id="WP_232190201.1">
    <property type="nucleotide sequence ID" value="NZ_JAIOAP010000029.1"/>
</dbReference>
<evidence type="ECO:0000313" key="1">
    <source>
        <dbReference type="EMBL" id="MEQ4486327.1"/>
    </source>
</evidence>
<dbReference type="Proteomes" id="UP001493487">
    <property type="component" value="Unassembled WGS sequence"/>
</dbReference>
<protein>
    <recommendedName>
        <fullName evidence="3">Phasin family protein</fullName>
    </recommendedName>
</protein>
<evidence type="ECO:0008006" key="3">
    <source>
        <dbReference type="Google" id="ProtNLM"/>
    </source>
</evidence>
<keyword evidence="2" id="KW-1185">Reference proteome</keyword>
<organism evidence="1 2">
    <name type="scientific">Cohnella silvisoli</name>
    <dbReference type="NCBI Taxonomy" id="2873699"/>
    <lineage>
        <taxon>Bacteria</taxon>
        <taxon>Bacillati</taxon>
        <taxon>Bacillota</taxon>
        <taxon>Bacilli</taxon>
        <taxon>Bacillales</taxon>
        <taxon>Paenibacillaceae</taxon>
        <taxon>Cohnella</taxon>
    </lineage>
</organism>
<reference evidence="1 2" key="1">
    <citation type="journal article" date="2023" name="Genome Announc.">
        <title>Pan-Genome Analyses of the Genus Cohnella and Proposal of the Novel Species Cohnella silvisoli sp. nov., Isolated from Forest Soil.</title>
        <authorList>
            <person name="Wang C."/>
            <person name="Mao L."/>
            <person name="Bao G."/>
            <person name="Zhu H."/>
        </authorList>
    </citation>
    <scope>NUCLEOTIDE SEQUENCE [LARGE SCALE GENOMIC DNA]</scope>
    <source>
        <strain evidence="1 2">NL03-T5-1</strain>
    </source>
</reference>
<sequence length="156" mass="16952">MTNFKNEYHKFTGQLLQEFTTLSVKFADAVKDGANRSSGKIVSAVDEFVEPSSVLVQKLSTAVKEGENKQILEALESLIQPSSVFVHKLADAVKDGANIVGDKMITALEEAVKPAPVDAKKLVDAVKVGTNYANEKMTTAVDDFVQLMKTFKASKE</sequence>
<proteinExistence type="predicted"/>
<name>A0ABV1L219_9BACL</name>
<dbReference type="EMBL" id="JASKHM010000020">
    <property type="protein sequence ID" value="MEQ4486327.1"/>
    <property type="molecule type" value="Genomic_DNA"/>
</dbReference>